<comment type="caution">
    <text evidence="1">The sequence shown here is derived from an EMBL/GenBank/DDBJ whole genome shotgun (WGS) entry which is preliminary data.</text>
</comment>
<dbReference type="InterPro" id="IPR029063">
    <property type="entry name" value="SAM-dependent_MTases_sf"/>
</dbReference>
<protein>
    <recommendedName>
        <fullName evidence="3">Methyltransferase FkbM domain-containing protein</fullName>
    </recommendedName>
</protein>
<dbReference type="AlphaFoldDB" id="A0A812S632"/>
<reference evidence="1" key="1">
    <citation type="submission" date="2021-02" db="EMBL/GenBank/DDBJ databases">
        <authorList>
            <person name="Dougan E. K."/>
            <person name="Rhodes N."/>
            <person name="Thang M."/>
            <person name="Chan C."/>
        </authorList>
    </citation>
    <scope>NUCLEOTIDE SEQUENCE</scope>
</reference>
<sequence length="213" mass="23272">MKAAALFALASLAVLGVITSLRALSNHRQMLLQKTAELTASLQDRWALDIFDERVRDMSQKTDSGTAGEIPLATSSADAPGAAELLQVAAASDLWKEGSQLLGEADFVEFLSRCQRAESVLAGSRVKIWSDSRDRKGFKGAMAEQVRDVYGLSKLVKPSWGDDTWILDVGGNLGITAIHLHIRAPKSKLLTLEPSPWNYILLRLNLLQQPDAF</sequence>
<evidence type="ECO:0000313" key="1">
    <source>
        <dbReference type="EMBL" id="CAE7468415.1"/>
    </source>
</evidence>
<dbReference type="SUPFAM" id="SSF53335">
    <property type="entry name" value="S-adenosyl-L-methionine-dependent methyltransferases"/>
    <property type="match status" value="1"/>
</dbReference>
<evidence type="ECO:0000313" key="2">
    <source>
        <dbReference type="Proteomes" id="UP000601435"/>
    </source>
</evidence>
<gene>
    <name evidence="1" type="ORF">SNEC2469_LOCUS13172</name>
</gene>
<dbReference type="Proteomes" id="UP000601435">
    <property type="component" value="Unassembled WGS sequence"/>
</dbReference>
<keyword evidence="2" id="KW-1185">Reference proteome</keyword>
<accession>A0A812S632</accession>
<evidence type="ECO:0008006" key="3">
    <source>
        <dbReference type="Google" id="ProtNLM"/>
    </source>
</evidence>
<name>A0A812S632_9DINO</name>
<dbReference type="EMBL" id="CAJNJA010021007">
    <property type="protein sequence ID" value="CAE7468415.1"/>
    <property type="molecule type" value="Genomic_DNA"/>
</dbReference>
<proteinExistence type="predicted"/>
<organism evidence="1 2">
    <name type="scientific">Symbiodinium necroappetens</name>
    <dbReference type="NCBI Taxonomy" id="1628268"/>
    <lineage>
        <taxon>Eukaryota</taxon>
        <taxon>Sar</taxon>
        <taxon>Alveolata</taxon>
        <taxon>Dinophyceae</taxon>
        <taxon>Suessiales</taxon>
        <taxon>Symbiodiniaceae</taxon>
        <taxon>Symbiodinium</taxon>
    </lineage>
</organism>
<dbReference type="OrthoDB" id="420966at2759"/>